<reference evidence="4 5" key="2">
    <citation type="submission" date="2009-01" db="EMBL/GenBank/DDBJ databases">
        <title>Draft genome sequence of Bacteroides cellulosilyticus (DSM 14838).</title>
        <authorList>
            <person name="Sudarsanam P."/>
            <person name="Ley R."/>
            <person name="Guruge J."/>
            <person name="Turnbaugh P.J."/>
            <person name="Mahowald M."/>
            <person name="Liep D."/>
            <person name="Gordon J."/>
        </authorList>
    </citation>
    <scope>NUCLEOTIDE SEQUENCE [LARGE SCALE GENOMIC DNA]</scope>
    <source>
        <strain evidence="4 5">DSM 14838</strain>
    </source>
</reference>
<dbReference type="Proteomes" id="UP000003711">
    <property type="component" value="Unassembled WGS sequence"/>
</dbReference>
<dbReference type="GO" id="GO:0005975">
    <property type="term" value="P:carbohydrate metabolic process"/>
    <property type="evidence" value="ECO:0007669"/>
    <property type="project" value="InterPro"/>
</dbReference>
<dbReference type="EMBL" id="ACCH01000187">
    <property type="protein sequence ID" value="EEF89737.1"/>
    <property type="molecule type" value="Genomic_DNA"/>
</dbReference>
<dbReference type="PANTHER" id="PTHR43863:SF2">
    <property type="entry name" value="MALTASE-GLUCOAMYLASE"/>
    <property type="match status" value="1"/>
</dbReference>
<dbReference type="InterPro" id="IPR000322">
    <property type="entry name" value="Glyco_hydro_31_TIM"/>
</dbReference>
<dbReference type="SUPFAM" id="SSF74650">
    <property type="entry name" value="Galactose mutarotase-like"/>
    <property type="match status" value="1"/>
</dbReference>
<dbReference type="Gene3D" id="2.60.40.1760">
    <property type="entry name" value="glycosyl hydrolase (family 31)"/>
    <property type="match status" value="1"/>
</dbReference>
<dbReference type="Gene3D" id="3.20.20.80">
    <property type="entry name" value="Glycosidases"/>
    <property type="match status" value="1"/>
</dbReference>
<reference evidence="4 5" key="1">
    <citation type="submission" date="2008-12" db="EMBL/GenBank/DDBJ databases">
        <authorList>
            <person name="Fulton L."/>
            <person name="Clifton S."/>
            <person name="Fulton B."/>
            <person name="Xu J."/>
            <person name="Minx P."/>
            <person name="Pepin K.H."/>
            <person name="Johnson M."/>
            <person name="Bhonagiri V."/>
            <person name="Nash W.E."/>
            <person name="Mardis E.R."/>
            <person name="Wilson R.K."/>
        </authorList>
    </citation>
    <scope>NUCLEOTIDE SEQUENCE [LARGE SCALE GENOMIC DNA]</scope>
    <source>
        <strain evidence="4 5">DSM 14838</strain>
    </source>
</reference>
<keyword evidence="2 4" id="KW-0326">Glycosidase</keyword>
<dbReference type="InterPro" id="IPR051816">
    <property type="entry name" value="Glycosyl_Hydrolase_31"/>
</dbReference>
<dbReference type="InterPro" id="IPR048395">
    <property type="entry name" value="Glyco_hydro_31_C"/>
</dbReference>
<evidence type="ECO:0000313" key="5">
    <source>
        <dbReference type="Proteomes" id="UP000003711"/>
    </source>
</evidence>
<dbReference type="HOGENOM" id="CLU_000631_7_3_10"/>
<dbReference type="InterPro" id="IPR017853">
    <property type="entry name" value="GH"/>
</dbReference>
<gene>
    <name evidence="4" type="ORF">BACCELL_02634</name>
</gene>
<name>E2NEC0_9BACE</name>
<proteinExistence type="inferred from homology"/>
<dbReference type="SUPFAM" id="SSF51011">
    <property type="entry name" value="Glycosyl hydrolase domain"/>
    <property type="match status" value="1"/>
</dbReference>
<feature type="domain" description="PA14" evidence="3">
    <location>
        <begin position="241"/>
        <end position="387"/>
    </location>
</feature>
<protein>
    <submittedName>
        <fullName evidence="4">Glycosyl hydrolase, family 31</fullName>
        <ecNumber evidence="4">3.2.1.-</ecNumber>
    </submittedName>
</protein>
<dbReference type="Pfam" id="PF21365">
    <property type="entry name" value="Glyco_hydro_31_3rd"/>
    <property type="match status" value="1"/>
</dbReference>
<dbReference type="InterPro" id="IPR013780">
    <property type="entry name" value="Glyco_hydro_b"/>
</dbReference>
<dbReference type="PANTHER" id="PTHR43863">
    <property type="entry name" value="HYDROLASE, PUTATIVE (AFU_ORTHOLOGUE AFUA_1G03140)-RELATED"/>
    <property type="match status" value="1"/>
</dbReference>
<dbReference type="GO" id="GO:0030246">
    <property type="term" value="F:carbohydrate binding"/>
    <property type="evidence" value="ECO:0007669"/>
    <property type="project" value="InterPro"/>
</dbReference>
<evidence type="ECO:0000256" key="2">
    <source>
        <dbReference type="RuleBase" id="RU361185"/>
    </source>
</evidence>
<dbReference type="EC" id="3.2.1.-" evidence="4"/>
<dbReference type="SUPFAM" id="SSF56988">
    <property type="entry name" value="Anthrax protective antigen"/>
    <property type="match status" value="1"/>
</dbReference>
<dbReference type="AlphaFoldDB" id="E2NEC0"/>
<sequence>MISYFYTRENNFKNKDMKLKNTSVCLLAGWMLMACSGGGYEKTSNGIIVNVEQQQPTDVRKVKVEVMGEKLIHVSATPEKNFSKAESLIIVPQKDKTDFSVEESEDAVSVKTSEVCAIVSKATGEVRFTDASGNLILAEDEKGRSFKPIEVQGTKAYTVRQVFQSPDDEAFYGLGQHQADEFNYKGKNEELFQYNTKVSVPFIVSNKNYGILWDSYSLCRFGDPRDYAQLSTVFKLYDKEGKEGALTGTYVPSQKSTAETLVRREDSVYFEHLKSEDLSKVVNLPEGFPFMGSQVTYEGEIEPMESGRFRFILYYAGYMKVYIDGELVVPERWRTAWNPNSYKFAVDLKAGKRVPLKIEWIPDGYVSYCGLRALSPVSAEEQNKQSWWGEMQNEIDYYFVYGEDMDEVISGYRALTGKSQIMPKWAMGYWQSRERYKTQEEILDALKEFRKRQIPIDNIVLDWSYWPENAWGSHEFDKARFPDPKGMVDSIHALNAKMMISVWPKFYMTTEHYKEFDEKGWMYQQAVKDSIRDWIGPGYIGSFYDAYAEGARKLFWKQMEDHLYPLGIDAWWMDASEPNVRDCTDLAYRKALCGPTALGPSDQYFNAYALMNAEAIYDGQRAVDNDKRVFLLTRSGFAGLQRYSTATWSGDIATRWEDMKAQISAGLNFAVSGIPYWTMDIGGFCVEKRYEDGQKEFNKTGKENADYKEWRELNTRWYQFGAFCPLFRAHGQYPFREVWNIAPEGHPAYSSIVYYTKLRYTMMPYIYSLAGMTYFDDYTIMRPLVMDFTADTKVNNISDQFMFGPALMAAPVYEYGARTREVYFPATCGWYDFYTGKYMAGGQQLRVDAPYERMPLYVREGAIVPYGPEMQYSDEKPAEEITLYVYAGKDGEFTLYEDEGVNYNYEKGQYATIPFTYNDAEGTLTIGDRAGEFPGMLKERTFNVVKVSKDKPQPFDAKAKGVTVKYDGKRQSVSIS</sequence>
<evidence type="ECO:0000256" key="1">
    <source>
        <dbReference type="ARBA" id="ARBA00007806"/>
    </source>
</evidence>
<dbReference type="InterPro" id="IPR025887">
    <property type="entry name" value="Glyco_hydro_31_N_dom"/>
</dbReference>
<dbReference type="PROSITE" id="PS51820">
    <property type="entry name" value="PA14"/>
    <property type="match status" value="1"/>
</dbReference>
<dbReference type="GO" id="GO:0004553">
    <property type="term" value="F:hydrolase activity, hydrolyzing O-glycosyl compounds"/>
    <property type="evidence" value="ECO:0007669"/>
    <property type="project" value="InterPro"/>
</dbReference>
<comment type="similarity">
    <text evidence="1 2">Belongs to the glycosyl hydrolase 31 family.</text>
</comment>
<dbReference type="InterPro" id="IPR011013">
    <property type="entry name" value="Gal_mutarotase_sf_dom"/>
</dbReference>
<dbReference type="InterPro" id="IPR033403">
    <property type="entry name" value="DUF5110"/>
</dbReference>
<dbReference type="Gene3D" id="2.60.120.380">
    <property type="match status" value="1"/>
</dbReference>
<dbReference type="Pfam" id="PF13802">
    <property type="entry name" value="Gal_mutarotas_2"/>
    <property type="match status" value="1"/>
</dbReference>
<dbReference type="SUPFAM" id="SSF51445">
    <property type="entry name" value="(Trans)glycosidases"/>
    <property type="match status" value="1"/>
</dbReference>
<dbReference type="Pfam" id="PF17137">
    <property type="entry name" value="DUF5110"/>
    <property type="match status" value="1"/>
</dbReference>
<comment type="caution">
    <text evidence="4">The sequence shown here is derived from an EMBL/GenBank/DDBJ whole genome shotgun (WGS) entry which is preliminary data.</text>
</comment>
<dbReference type="InterPro" id="IPR037524">
    <property type="entry name" value="PA14/GLEYA"/>
</dbReference>
<organism evidence="4 5">
    <name type="scientific">Bacteroides cellulosilyticus DSM 14838</name>
    <dbReference type="NCBI Taxonomy" id="537012"/>
    <lineage>
        <taxon>Bacteria</taxon>
        <taxon>Pseudomonadati</taxon>
        <taxon>Bacteroidota</taxon>
        <taxon>Bacteroidia</taxon>
        <taxon>Bacteroidales</taxon>
        <taxon>Bacteroidaceae</taxon>
        <taxon>Bacteroides</taxon>
    </lineage>
</organism>
<dbReference type="CDD" id="cd14752">
    <property type="entry name" value="GH31_N"/>
    <property type="match status" value="1"/>
</dbReference>
<evidence type="ECO:0000259" key="3">
    <source>
        <dbReference type="PROSITE" id="PS51820"/>
    </source>
</evidence>
<evidence type="ECO:0000313" key="4">
    <source>
        <dbReference type="EMBL" id="EEF89737.1"/>
    </source>
</evidence>
<dbReference type="CDD" id="cd06591">
    <property type="entry name" value="GH31_xylosidase_XylS"/>
    <property type="match status" value="1"/>
</dbReference>
<accession>E2NEC0</accession>
<keyword evidence="2 4" id="KW-0378">Hydrolase</keyword>
<dbReference type="Gene3D" id="2.60.40.1180">
    <property type="entry name" value="Golgi alpha-mannosidase II"/>
    <property type="match status" value="2"/>
</dbReference>
<dbReference type="Pfam" id="PF01055">
    <property type="entry name" value="Glyco_hydro_31_2nd"/>
    <property type="match status" value="1"/>
</dbReference>